<dbReference type="AlphaFoldDB" id="A0AAW2QLA7"/>
<gene>
    <name evidence="2" type="ORF">Scaly_1047900</name>
</gene>
<organism evidence="2">
    <name type="scientific">Sesamum calycinum</name>
    <dbReference type="NCBI Taxonomy" id="2727403"/>
    <lineage>
        <taxon>Eukaryota</taxon>
        <taxon>Viridiplantae</taxon>
        <taxon>Streptophyta</taxon>
        <taxon>Embryophyta</taxon>
        <taxon>Tracheophyta</taxon>
        <taxon>Spermatophyta</taxon>
        <taxon>Magnoliopsida</taxon>
        <taxon>eudicotyledons</taxon>
        <taxon>Gunneridae</taxon>
        <taxon>Pentapetalae</taxon>
        <taxon>asterids</taxon>
        <taxon>lamiids</taxon>
        <taxon>Lamiales</taxon>
        <taxon>Pedaliaceae</taxon>
        <taxon>Sesamum</taxon>
    </lineage>
</organism>
<accession>A0AAW2QLA7</accession>
<feature type="region of interest" description="Disordered" evidence="1">
    <location>
        <begin position="131"/>
        <end position="164"/>
    </location>
</feature>
<evidence type="ECO:0000256" key="1">
    <source>
        <dbReference type="SAM" id="MobiDB-lite"/>
    </source>
</evidence>
<name>A0AAW2QLA7_9LAMI</name>
<evidence type="ECO:0000313" key="2">
    <source>
        <dbReference type="EMBL" id="KAL0368290.1"/>
    </source>
</evidence>
<reference evidence="2" key="2">
    <citation type="journal article" date="2024" name="Plant">
        <title>Genomic evolution and insights into agronomic trait innovations of Sesamum species.</title>
        <authorList>
            <person name="Miao H."/>
            <person name="Wang L."/>
            <person name="Qu L."/>
            <person name="Liu H."/>
            <person name="Sun Y."/>
            <person name="Le M."/>
            <person name="Wang Q."/>
            <person name="Wei S."/>
            <person name="Zheng Y."/>
            <person name="Lin W."/>
            <person name="Duan Y."/>
            <person name="Cao H."/>
            <person name="Xiong S."/>
            <person name="Wang X."/>
            <person name="Wei L."/>
            <person name="Li C."/>
            <person name="Ma Q."/>
            <person name="Ju M."/>
            <person name="Zhao R."/>
            <person name="Li G."/>
            <person name="Mu C."/>
            <person name="Tian Q."/>
            <person name="Mei H."/>
            <person name="Zhang T."/>
            <person name="Gao T."/>
            <person name="Zhang H."/>
        </authorList>
    </citation>
    <scope>NUCLEOTIDE SEQUENCE</scope>
    <source>
        <strain evidence="2">KEN8</strain>
    </source>
</reference>
<comment type="caution">
    <text evidence="2">The sequence shown here is derived from an EMBL/GenBank/DDBJ whole genome shotgun (WGS) entry which is preliminary data.</text>
</comment>
<proteinExistence type="predicted"/>
<evidence type="ECO:0008006" key="3">
    <source>
        <dbReference type="Google" id="ProtNLM"/>
    </source>
</evidence>
<feature type="compositionally biased region" description="Basic and acidic residues" evidence="1">
    <location>
        <begin position="146"/>
        <end position="164"/>
    </location>
</feature>
<sequence>MGAAWTLPPVGAPFILQPVGVRWILPPAGAPSGLPPMIAPWILPPAGAPLINLPAMNRPFINLQPVGWPLINLPTVDRPLINLPDVNRPLINLQAMDRPFINLPALDRPLINLPDVSRPLINHPNVDGPLIDLPNVDGPRSQPADDAPRNQPEEDVPEMMRADSKAAPPPLLSLNIVTRVMDIFIVKSQKGKIIKKVAEAEVICQICSNSLQENINVLKTECGCESSLLHGKCAQENETCEYCEEAIQYIPLVYQDPLEKISRTQFDVLLS</sequence>
<protein>
    <recommendedName>
        <fullName evidence="3">RING-type domain-containing protein</fullName>
    </recommendedName>
</protein>
<dbReference type="EMBL" id="JACGWM010000006">
    <property type="protein sequence ID" value="KAL0368290.1"/>
    <property type="molecule type" value="Genomic_DNA"/>
</dbReference>
<reference evidence="2" key="1">
    <citation type="submission" date="2020-06" db="EMBL/GenBank/DDBJ databases">
        <authorList>
            <person name="Li T."/>
            <person name="Hu X."/>
            <person name="Zhang T."/>
            <person name="Song X."/>
            <person name="Zhang H."/>
            <person name="Dai N."/>
            <person name="Sheng W."/>
            <person name="Hou X."/>
            <person name="Wei L."/>
        </authorList>
    </citation>
    <scope>NUCLEOTIDE SEQUENCE</scope>
    <source>
        <strain evidence="2">KEN8</strain>
        <tissue evidence="2">Leaf</tissue>
    </source>
</reference>